<sequence length="209" mass="23769">MDTSSPRPIWPRRPVAVGRPDHNLFHRSAPTTPIHNVLHRRWIPLQTPIAIIHIRWHVPCRHRQCPPPPVPHILHHCVKSEKPSRLPTAIVEAMGDCTRPTRDTHMVATRTAFSTECHHTMECSGDSSPTHSHSVIHNLLAHSSDPTNTITSVDTTTCILLDSVDQFGEKNHKLFFPFHIPLSIFFTNFSFFSFYPTPKNFSLNVYIGS</sequence>
<name>A0AAE9CYF1_CAEBR</name>
<evidence type="ECO:0000256" key="1">
    <source>
        <dbReference type="SAM" id="Phobius"/>
    </source>
</evidence>
<organism evidence="2 3">
    <name type="scientific">Caenorhabditis briggsae</name>
    <dbReference type="NCBI Taxonomy" id="6238"/>
    <lineage>
        <taxon>Eukaryota</taxon>
        <taxon>Metazoa</taxon>
        <taxon>Ecdysozoa</taxon>
        <taxon>Nematoda</taxon>
        <taxon>Chromadorea</taxon>
        <taxon>Rhabditida</taxon>
        <taxon>Rhabditina</taxon>
        <taxon>Rhabditomorpha</taxon>
        <taxon>Rhabditoidea</taxon>
        <taxon>Rhabditidae</taxon>
        <taxon>Peloderinae</taxon>
        <taxon>Caenorhabditis</taxon>
    </lineage>
</organism>
<gene>
    <name evidence="2" type="ORF">L3Y34_007021</name>
</gene>
<keyword evidence="1" id="KW-1133">Transmembrane helix</keyword>
<keyword evidence="1" id="KW-0472">Membrane</keyword>
<keyword evidence="1" id="KW-0812">Transmembrane</keyword>
<dbReference type="EMBL" id="CP090895">
    <property type="protein sequence ID" value="ULT87575.1"/>
    <property type="molecule type" value="Genomic_DNA"/>
</dbReference>
<dbReference type="AlphaFoldDB" id="A0AAE9CYF1"/>
<protein>
    <submittedName>
        <fullName evidence="2">Uncharacterized protein</fullName>
    </submittedName>
</protein>
<feature type="transmembrane region" description="Helical" evidence="1">
    <location>
        <begin position="174"/>
        <end position="195"/>
    </location>
</feature>
<evidence type="ECO:0000313" key="2">
    <source>
        <dbReference type="EMBL" id="ULT87575.1"/>
    </source>
</evidence>
<dbReference type="Proteomes" id="UP000827892">
    <property type="component" value="Chromosome V"/>
</dbReference>
<proteinExistence type="predicted"/>
<reference evidence="2 3" key="1">
    <citation type="submission" date="2022-02" db="EMBL/GenBank/DDBJ databases">
        <title>Chromosome-level reference genomes for two strains of Caenorhabditis briggsae: an improved platform for comparative genomics.</title>
        <authorList>
            <person name="Stevens L."/>
            <person name="Andersen E.C."/>
        </authorList>
    </citation>
    <scope>NUCLEOTIDE SEQUENCE [LARGE SCALE GENOMIC DNA]</scope>
    <source>
        <strain evidence="2">QX1410_ONT</strain>
        <tissue evidence="2">Whole-organism</tissue>
    </source>
</reference>
<accession>A0AAE9CYF1</accession>
<evidence type="ECO:0000313" key="3">
    <source>
        <dbReference type="Proteomes" id="UP000827892"/>
    </source>
</evidence>